<accession>A0A1I0IFR2</accession>
<evidence type="ECO:0000313" key="2">
    <source>
        <dbReference type="Proteomes" id="UP000199181"/>
    </source>
</evidence>
<gene>
    <name evidence="1" type="ORF">SAMN05443639_10638</name>
</gene>
<reference evidence="2" key="1">
    <citation type="submission" date="2016-10" db="EMBL/GenBank/DDBJ databases">
        <authorList>
            <person name="Varghese N."/>
            <person name="Submissions S."/>
        </authorList>
    </citation>
    <scope>NUCLEOTIDE SEQUENCE [LARGE SCALE GENOMIC DNA]</scope>
    <source>
        <strain evidence="2">DSM 16858</strain>
    </source>
</reference>
<dbReference type="PROSITE" id="PS51257">
    <property type="entry name" value="PROKAR_LIPOPROTEIN"/>
    <property type="match status" value="1"/>
</dbReference>
<evidence type="ECO:0000313" key="1">
    <source>
        <dbReference type="EMBL" id="SET95866.1"/>
    </source>
</evidence>
<dbReference type="RefSeq" id="WP_093520111.1">
    <property type="nucleotide sequence ID" value="NZ_FOIJ01000006.1"/>
</dbReference>
<dbReference type="AlphaFoldDB" id="A0A1I0IFR2"/>
<sequence>MAFRLQLAPQTVGLLSSCQAAVRERVLSELGEVFSGPLLRAGKQVSENTTGGDFTLPSGFHVRYALDRGHGLLHLLELRAPGDDTASPQAL</sequence>
<dbReference type="Proteomes" id="UP000199181">
    <property type="component" value="Unassembled WGS sequence"/>
</dbReference>
<evidence type="ECO:0008006" key="3">
    <source>
        <dbReference type="Google" id="ProtNLM"/>
    </source>
</evidence>
<proteinExistence type="predicted"/>
<organism evidence="1 2">
    <name type="scientific">Stigmatella erecta</name>
    <dbReference type="NCBI Taxonomy" id="83460"/>
    <lineage>
        <taxon>Bacteria</taxon>
        <taxon>Pseudomonadati</taxon>
        <taxon>Myxococcota</taxon>
        <taxon>Myxococcia</taxon>
        <taxon>Myxococcales</taxon>
        <taxon>Cystobacterineae</taxon>
        <taxon>Archangiaceae</taxon>
        <taxon>Stigmatella</taxon>
    </lineage>
</organism>
<keyword evidence="2" id="KW-1185">Reference proteome</keyword>
<dbReference type="EMBL" id="FOIJ01000006">
    <property type="protein sequence ID" value="SET95866.1"/>
    <property type="molecule type" value="Genomic_DNA"/>
</dbReference>
<protein>
    <recommendedName>
        <fullName evidence="3">ParE toxin of type II toxin-antitoxin system, parDE</fullName>
    </recommendedName>
</protein>
<name>A0A1I0IFR2_9BACT</name>